<organism evidence="1 2">
    <name type="scientific">Clonostachys byssicola</name>
    <dbReference type="NCBI Taxonomy" id="160290"/>
    <lineage>
        <taxon>Eukaryota</taxon>
        <taxon>Fungi</taxon>
        <taxon>Dikarya</taxon>
        <taxon>Ascomycota</taxon>
        <taxon>Pezizomycotina</taxon>
        <taxon>Sordariomycetes</taxon>
        <taxon>Hypocreomycetidae</taxon>
        <taxon>Hypocreales</taxon>
        <taxon>Bionectriaceae</taxon>
        <taxon>Clonostachys</taxon>
    </lineage>
</organism>
<evidence type="ECO:0000313" key="2">
    <source>
        <dbReference type="Proteomes" id="UP000754883"/>
    </source>
</evidence>
<protein>
    <submittedName>
        <fullName evidence="1">Uncharacterized protein</fullName>
    </submittedName>
</protein>
<sequence>MWIFSNEAEASGTDLLVSKRADEMNVSVDEYLSRIRENIQLEHLESNEDDARVAAEEAEANPALVPADADTIARGKNAMDNWHGYTPKNLTSSALDSILTTDSLNNAITRLHVESYKAFRDVQRAHRHGLISHYSGLKPRIIADSQPQLTIESSLFVKSQFTSFITVNRDTVEDSPHTVDKCEQTHGAEFLFGGQGPKGNLGYGNAAIIDYYNNDCTGRTSVVTWQARVVQAGARHGELAGLDNLIKEYDDKIRFFSSELAEGQSLTKEKEDRIRKPNFLHLVSAILSLD</sequence>
<keyword evidence="2" id="KW-1185">Reference proteome</keyword>
<dbReference type="EMBL" id="CABFNO020001328">
    <property type="protein sequence ID" value="CAG9981943.1"/>
    <property type="molecule type" value="Genomic_DNA"/>
</dbReference>
<evidence type="ECO:0000313" key="1">
    <source>
        <dbReference type="EMBL" id="CAG9981943.1"/>
    </source>
</evidence>
<accession>A0A9N9XWJ2</accession>
<gene>
    <name evidence="1" type="ORF">CBYS24578_00009510</name>
</gene>
<dbReference type="AlphaFoldDB" id="A0A9N9XWJ2"/>
<proteinExistence type="predicted"/>
<reference evidence="1" key="1">
    <citation type="submission" date="2021-10" db="EMBL/GenBank/DDBJ databases">
        <authorList>
            <person name="Piombo E."/>
        </authorList>
    </citation>
    <scope>NUCLEOTIDE SEQUENCE</scope>
</reference>
<comment type="caution">
    <text evidence="1">The sequence shown here is derived from an EMBL/GenBank/DDBJ whole genome shotgun (WGS) entry which is preliminary data.</text>
</comment>
<dbReference type="Proteomes" id="UP000754883">
    <property type="component" value="Unassembled WGS sequence"/>
</dbReference>
<name>A0A9N9XWJ2_9HYPO</name>